<name>A0ABY8UPV2_TETOB</name>
<protein>
    <submittedName>
        <fullName evidence="2">Uncharacterized protein</fullName>
    </submittedName>
</protein>
<dbReference type="Proteomes" id="UP001244341">
    <property type="component" value="Chromosome 15b"/>
</dbReference>
<evidence type="ECO:0000313" key="3">
    <source>
        <dbReference type="Proteomes" id="UP001244341"/>
    </source>
</evidence>
<gene>
    <name evidence="2" type="ORF">OEZ85_001483</name>
</gene>
<sequence>MSASVLSRKSVKEQIKSKGKALSWVRKRVEKLQEENERLAYQHQLVAEQQPWQASACVPDKHGNRGAAGRA</sequence>
<organism evidence="2 3">
    <name type="scientific">Tetradesmus obliquus</name>
    <name type="common">Green alga</name>
    <name type="synonym">Acutodesmus obliquus</name>
    <dbReference type="NCBI Taxonomy" id="3088"/>
    <lineage>
        <taxon>Eukaryota</taxon>
        <taxon>Viridiplantae</taxon>
        <taxon>Chlorophyta</taxon>
        <taxon>core chlorophytes</taxon>
        <taxon>Chlorophyceae</taxon>
        <taxon>CS clade</taxon>
        <taxon>Sphaeropleales</taxon>
        <taxon>Scenedesmaceae</taxon>
        <taxon>Tetradesmus</taxon>
    </lineage>
</organism>
<keyword evidence="3" id="KW-1185">Reference proteome</keyword>
<evidence type="ECO:0000313" key="2">
    <source>
        <dbReference type="EMBL" id="WIA23150.1"/>
    </source>
</evidence>
<dbReference type="EMBL" id="CP126222">
    <property type="protein sequence ID" value="WIA23150.1"/>
    <property type="molecule type" value="Genomic_DNA"/>
</dbReference>
<evidence type="ECO:0000256" key="1">
    <source>
        <dbReference type="SAM" id="MobiDB-lite"/>
    </source>
</evidence>
<feature type="region of interest" description="Disordered" evidence="1">
    <location>
        <begin position="52"/>
        <end position="71"/>
    </location>
</feature>
<reference evidence="2 3" key="1">
    <citation type="submission" date="2023-05" db="EMBL/GenBank/DDBJ databases">
        <title>A 100% complete, gapless, phased diploid assembly of the Scenedesmus obliquus UTEX 3031 genome.</title>
        <authorList>
            <person name="Biondi T.C."/>
            <person name="Hanschen E.R."/>
            <person name="Kwon T."/>
            <person name="Eng W."/>
            <person name="Kruse C.P.S."/>
            <person name="Koehler S.I."/>
            <person name="Kunde Y."/>
            <person name="Gleasner C.D."/>
            <person name="You Mak K.T."/>
            <person name="Polle J."/>
            <person name="Hovde B.T."/>
            <person name="Starkenburg S.R."/>
        </authorList>
    </citation>
    <scope>NUCLEOTIDE SEQUENCE [LARGE SCALE GENOMIC DNA]</scope>
    <source>
        <strain evidence="2 3">DOE0152z</strain>
    </source>
</reference>
<proteinExistence type="predicted"/>
<accession>A0ABY8UPV2</accession>